<evidence type="ECO:0000313" key="8">
    <source>
        <dbReference type="Proteomes" id="UP001295423"/>
    </source>
</evidence>
<dbReference type="Pfam" id="PF01593">
    <property type="entry name" value="Amino_oxidase"/>
    <property type="match status" value="1"/>
</dbReference>
<keyword evidence="1" id="KW-0479">Metal-binding</keyword>
<feature type="domain" description="PHD-type" evidence="6">
    <location>
        <begin position="869"/>
        <end position="978"/>
    </location>
</feature>
<dbReference type="InterPro" id="IPR036034">
    <property type="entry name" value="PDZ_sf"/>
</dbReference>
<dbReference type="SUPFAM" id="SSF51905">
    <property type="entry name" value="FAD/NAD(P)-binding domain"/>
    <property type="match status" value="1"/>
</dbReference>
<dbReference type="SUPFAM" id="SSF54373">
    <property type="entry name" value="FAD-linked reductases, C-terminal domain"/>
    <property type="match status" value="1"/>
</dbReference>
<dbReference type="Gene3D" id="3.30.40.10">
    <property type="entry name" value="Zinc/RING finger domain, C3HC4 (zinc finger)"/>
    <property type="match status" value="2"/>
</dbReference>
<dbReference type="PANTHER" id="PTHR10742">
    <property type="entry name" value="FLAVIN MONOAMINE OXIDASE"/>
    <property type="match status" value="1"/>
</dbReference>
<evidence type="ECO:0000256" key="3">
    <source>
        <dbReference type="ARBA" id="ARBA00022833"/>
    </source>
</evidence>
<dbReference type="EMBL" id="CAKOGP040001112">
    <property type="protein sequence ID" value="CAJ1942726.1"/>
    <property type="molecule type" value="Genomic_DNA"/>
</dbReference>
<dbReference type="InterPro" id="IPR034732">
    <property type="entry name" value="EPHD"/>
</dbReference>
<dbReference type="Pfam" id="PF13771">
    <property type="entry name" value="zf-HC5HC2H"/>
    <property type="match status" value="2"/>
</dbReference>
<dbReference type="InterPro" id="IPR001965">
    <property type="entry name" value="Znf_PHD"/>
</dbReference>
<proteinExistence type="predicted"/>
<keyword evidence="3" id="KW-0862">Zinc</keyword>
<feature type="compositionally biased region" description="Basic residues" evidence="4">
    <location>
        <begin position="1"/>
        <end position="18"/>
    </location>
</feature>
<evidence type="ECO:0000313" key="7">
    <source>
        <dbReference type="EMBL" id="CAJ1942726.1"/>
    </source>
</evidence>
<organism evidence="7 8">
    <name type="scientific">Cylindrotheca closterium</name>
    <dbReference type="NCBI Taxonomy" id="2856"/>
    <lineage>
        <taxon>Eukaryota</taxon>
        <taxon>Sar</taxon>
        <taxon>Stramenopiles</taxon>
        <taxon>Ochrophyta</taxon>
        <taxon>Bacillariophyta</taxon>
        <taxon>Bacillariophyceae</taxon>
        <taxon>Bacillariophycidae</taxon>
        <taxon>Bacillariales</taxon>
        <taxon>Bacillariaceae</taxon>
        <taxon>Cylindrotheca</taxon>
    </lineage>
</organism>
<gene>
    <name evidence="7" type="ORF">CYCCA115_LOCUS8091</name>
</gene>
<feature type="compositionally biased region" description="Basic and acidic residues" evidence="4">
    <location>
        <begin position="19"/>
        <end position="33"/>
    </location>
</feature>
<feature type="domain" description="PHD-type" evidence="6">
    <location>
        <begin position="1003"/>
        <end position="1116"/>
    </location>
</feature>
<dbReference type="PANTHER" id="PTHR10742:SF410">
    <property type="entry name" value="LYSINE-SPECIFIC HISTONE DEMETHYLASE 2"/>
    <property type="match status" value="1"/>
</dbReference>
<evidence type="ECO:0008006" key="9">
    <source>
        <dbReference type="Google" id="ProtNLM"/>
    </source>
</evidence>
<evidence type="ECO:0000256" key="4">
    <source>
        <dbReference type="SAM" id="MobiDB-lite"/>
    </source>
</evidence>
<dbReference type="Gene3D" id="3.90.660.10">
    <property type="match status" value="1"/>
</dbReference>
<evidence type="ECO:0000256" key="1">
    <source>
        <dbReference type="ARBA" id="ARBA00022723"/>
    </source>
</evidence>
<feature type="domain" description="PDZ" evidence="5">
    <location>
        <begin position="1217"/>
        <end position="1299"/>
    </location>
</feature>
<keyword evidence="8" id="KW-1185">Reference proteome</keyword>
<dbReference type="SMART" id="SM00249">
    <property type="entry name" value="PHD"/>
    <property type="match status" value="2"/>
</dbReference>
<feature type="region of interest" description="Disordered" evidence="4">
    <location>
        <begin position="1"/>
        <end position="46"/>
    </location>
</feature>
<dbReference type="InterPro" id="IPR050281">
    <property type="entry name" value="Flavin_monoamine_oxidase"/>
</dbReference>
<dbReference type="Proteomes" id="UP001295423">
    <property type="component" value="Unassembled WGS sequence"/>
</dbReference>
<dbReference type="GO" id="GO:0008270">
    <property type="term" value="F:zinc ion binding"/>
    <property type="evidence" value="ECO:0007669"/>
    <property type="project" value="UniProtKB-KW"/>
</dbReference>
<evidence type="ECO:0000256" key="2">
    <source>
        <dbReference type="ARBA" id="ARBA00022771"/>
    </source>
</evidence>
<name>A0AAD2CV50_9STRA</name>
<evidence type="ECO:0000259" key="6">
    <source>
        <dbReference type="PROSITE" id="PS51805"/>
    </source>
</evidence>
<keyword evidence="2" id="KW-0863">Zinc-finger</keyword>
<dbReference type="CDD" id="cd15571">
    <property type="entry name" value="ePHD"/>
    <property type="match status" value="1"/>
</dbReference>
<dbReference type="InterPro" id="IPR002937">
    <property type="entry name" value="Amino_oxidase"/>
</dbReference>
<accession>A0AAD2CV50</accession>
<protein>
    <recommendedName>
        <fullName evidence="9">Amine oxidase</fullName>
    </recommendedName>
</protein>
<dbReference type="SUPFAM" id="SSF50156">
    <property type="entry name" value="PDZ domain-like"/>
    <property type="match status" value="1"/>
</dbReference>
<feature type="region of interest" description="Disordered" evidence="4">
    <location>
        <begin position="97"/>
        <end position="135"/>
    </location>
</feature>
<dbReference type="Gene3D" id="3.50.50.60">
    <property type="entry name" value="FAD/NAD(P)-binding domain"/>
    <property type="match status" value="2"/>
</dbReference>
<comment type="caution">
    <text evidence="7">The sequence shown here is derived from an EMBL/GenBank/DDBJ whole genome shotgun (WGS) entry which is preliminary data.</text>
</comment>
<dbReference type="InterPro" id="IPR013083">
    <property type="entry name" value="Znf_RING/FYVE/PHD"/>
</dbReference>
<dbReference type="InterPro" id="IPR001478">
    <property type="entry name" value="PDZ"/>
</dbReference>
<sequence>MSTAEKKRRGRRRGGGLRKHQEIENVKVEESFTLHHGPTGKSGEGCYVSATTSNNKRYYGVMVDQSALKEASSLWFQDQADSLELNRRMKLILDKEKEEEAKQAEEGDDSQPNKRQKVEEKTELPPSAKNQSVQKFKYVRSTSSSLSDYRQLLATFLNVNEASEGDSAKRERILNACESGGDFVGPDYYQYEVPPATLTSQIEKAESNEGWRASMSLSTFLNDTQLPPFYPLSNLQSGNNRVLGMLNMKRDNSGNVVWDKNSTTNAEAEAALLAGGTRLQSVPMQTRSGEYYKIGVIGGGIAGLSCCLELLTLLKNEGIKAKVTLLEARSRVGGRLFTEKFVSPKDGSTVPMELGASWIHGIDHNPLAAMCRRANIDFVTASEEVVMIDEKAKTVDEKMDERMGQLFDDLLDHAAEDCWTPSDAGSQQKAVKWYASVFAKPKDEKSESEKVPQPTGVPLHRKSTDQTVDYEIGKAISKHKLREFSKLGSAEHRMLLWNTKNVEYALGSNLADLSMKFWDSDERHAFEGDHVMLKQGYGAAVDYMLETLQAQSEYFELVKDYPVGKVEYARKSATHQYGGDSFGTSRKLVEMSDTCSVSKQDGTDTKYFDFLICAAPLGVLKEATQYPSLDGSATTLSFQPALPFSKIDAITNVGFGLLNKVYLCFDSAFWRSKGLFESRDQCLFGNVTGKHPHHYMFFDVGKIIGDKGDDSPAMLMSLISGKEAVKCEHLSDEDLVSEVMESLQIMFSNQTLPKPKFHRITRWGKDKFSRGSYTFLPPGATDQDFQSLQSPINGNGDSLWVEGNETMRVFFAGEHTTALHPSMAHGAMLSGQRAAAEVISTILFKSDSEKEIDRLIPEPLFRYKNPLAELKCSLCHKDGGTIREGRLVAFKRGSRQVLVHNNCAENCPEVEVVDSKWKHVIKAVNRGKALNCDICKKNGATVGCTGENCFRIFHFACAEDTGWRFDRDSKVFYCDLHRPPPESTDQCDRISLEFYLRKNSSSPVVCAFCQKGNSAVSSSDLLAFQCGTRRICAHENCIKLTTIIDTSEAEHSRMGKEYRNVFRAFDMAKTCTCCERGGATITCSEVSCASIYHYGCAIESGCSFQNKKPFLCKLHRNRNLKPAFKEVQPAEEQDVDPNNFRHDLFKPITSASGQERVSLPSNEGMGFTVPVINSSENTIEISDDSSDASESSTEEELDPQVVMNARLSCEATDPRHMVRLKRPLSDSKWDMSLRVDGKDQSHYLVVASVSDTGYSNGLKVGDKIVSIDGKKIGTCDIRCFEDVLVQLQKELSLEVEVARPAH</sequence>
<dbReference type="PROSITE" id="PS50106">
    <property type="entry name" value="PDZ"/>
    <property type="match status" value="1"/>
</dbReference>
<dbReference type="PROSITE" id="PS51805">
    <property type="entry name" value="EPHD"/>
    <property type="match status" value="2"/>
</dbReference>
<reference evidence="7" key="1">
    <citation type="submission" date="2023-08" db="EMBL/GenBank/DDBJ databases">
        <authorList>
            <person name="Audoor S."/>
            <person name="Bilcke G."/>
        </authorList>
    </citation>
    <scope>NUCLEOTIDE SEQUENCE</scope>
</reference>
<dbReference type="GO" id="GO:0016491">
    <property type="term" value="F:oxidoreductase activity"/>
    <property type="evidence" value="ECO:0007669"/>
    <property type="project" value="InterPro"/>
</dbReference>
<dbReference type="InterPro" id="IPR036188">
    <property type="entry name" value="FAD/NAD-bd_sf"/>
</dbReference>
<evidence type="ECO:0000259" key="5">
    <source>
        <dbReference type="PROSITE" id="PS50106"/>
    </source>
</evidence>